<feature type="region of interest" description="Disordered" evidence="1">
    <location>
        <begin position="1"/>
        <end position="28"/>
    </location>
</feature>
<dbReference type="EMBL" id="JANTZM010000039">
    <property type="protein sequence ID" value="MCS4159546.1"/>
    <property type="molecule type" value="Genomic_DNA"/>
</dbReference>
<feature type="region of interest" description="Disordered" evidence="1">
    <location>
        <begin position="48"/>
        <end position="72"/>
    </location>
</feature>
<proteinExistence type="predicted"/>
<accession>A0AAW5PCM4</accession>
<dbReference type="RefSeq" id="WP_259060362.1">
    <property type="nucleotide sequence ID" value="NZ_JANTZM010000039.1"/>
</dbReference>
<reference evidence="2" key="1">
    <citation type="submission" date="2022-08" db="EMBL/GenBank/DDBJ databases">
        <title>Genomic Encyclopedia of Type Strains, Phase V (KMG-V): Genome sequencing to study the core and pangenomes of soil and plant-associated prokaryotes.</title>
        <authorList>
            <person name="Whitman W."/>
        </authorList>
    </citation>
    <scope>NUCLEOTIDE SEQUENCE</scope>
    <source>
        <strain evidence="2">SP3002</strain>
    </source>
</reference>
<evidence type="ECO:0000313" key="2">
    <source>
        <dbReference type="EMBL" id="MCS4159546.1"/>
    </source>
</evidence>
<evidence type="ECO:0000313" key="3">
    <source>
        <dbReference type="Proteomes" id="UP001155110"/>
    </source>
</evidence>
<gene>
    <name evidence="2" type="ORF">GGP99_003539</name>
</gene>
<dbReference type="Proteomes" id="UP001155110">
    <property type="component" value="Unassembled WGS sequence"/>
</dbReference>
<organism evidence="2 3">
    <name type="scientific">Salinibacter ruber</name>
    <dbReference type="NCBI Taxonomy" id="146919"/>
    <lineage>
        <taxon>Bacteria</taxon>
        <taxon>Pseudomonadati</taxon>
        <taxon>Rhodothermota</taxon>
        <taxon>Rhodothermia</taxon>
        <taxon>Rhodothermales</taxon>
        <taxon>Salinibacteraceae</taxon>
        <taxon>Salinibacter</taxon>
    </lineage>
</organism>
<sequence length="72" mass="7381">MLEDFKSGDSMSGDLAFEDSTLEGSMSGREDAWMGRCLEEQPGAGGILLGSTSGAATGSVVNRNAPAIDTQP</sequence>
<dbReference type="AlphaFoldDB" id="A0AAW5PCM4"/>
<evidence type="ECO:0000256" key="1">
    <source>
        <dbReference type="SAM" id="MobiDB-lite"/>
    </source>
</evidence>
<comment type="caution">
    <text evidence="2">The sequence shown here is derived from an EMBL/GenBank/DDBJ whole genome shotgun (WGS) entry which is preliminary data.</text>
</comment>
<protein>
    <submittedName>
        <fullName evidence="2">Uncharacterized protein</fullName>
    </submittedName>
</protein>
<feature type="compositionally biased region" description="Polar residues" evidence="1">
    <location>
        <begin position="50"/>
        <end position="62"/>
    </location>
</feature>
<name>A0AAW5PCM4_9BACT</name>